<dbReference type="EMBL" id="SEKV01000461">
    <property type="protein sequence ID" value="TFY56988.1"/>
    <property type="molecule type" value="Genomic_DNA"/>
</dbReference>
<reference evidence="4 5" key="1">
    <citation type="submission" date="2019-01" db="EMBL/GenBank/DDBJ databases">
        <title>Genome sequencing of the rare red list fungi Fomitopsis rosea.</title>
        <authorList>
            <person name="Buettner E."/>
            <person name="Kellner H."/>
        </authorList>
    </citation>
    <scope>NUCLEOTIDE SEQUENCE [LARGE SCALE GENOMIC DNA]</scope>
    <source>
        <strain evidence="4 5">DSM 105464</strain>
    </source>
</reference>
<dbReference type="PROSITE" id="PS00455">
    <property type="entry name" value="AMP_BINDING"/>
    <property type="match status" value="1"/>
</dbReference>
<dbReference type="AlphaFoldDB" id="A0A4Y9Y4Z2"/>
<feature type="domain" description="AMP-dependent synthetase/ligase" evidence="2">
    <location>
        <begin position="113"/>
        <end position="484"/>
    </location>
</feature>
<dbReference type="InterPro" id="IPR005914">
    <property type="entry name" value="Acac_CoA_synth"/>
</dbReference>
<comment type="similarity">
    <text evidence="1">Belongs to the ATP-dependent AMP-binding enzyme family.</text>
</comment>
<dbReference type="NCBIfam" id="TIGR01217">
    <property type="entry name" value="ac_ac_CoA_syn"/>
    <property type="match status" value="1"/>
</dbReference>
<dbReference type="Pfam" id="PF16177">
    <property type="entry name" value="ACAS_N"/>
    <property type="match status" value="1"/>
</dbReference>
<evidence type="ECO:0000256" key="1">
    <source>
        <dbReference type="ARBA" id="ARBA00006432"/>
    </source>
</evidence>
<sequence>MDGHFAQSKLIWSPPRPSYTSLEVFRREVNRKHGLNLKDFHELHKYSVENYEFWMDVWEFIGIISSVPPNKIVEEGRIKELPTWFPGARLNYAENLLHRSDDGGACIAARESGAVQRYTYRQLREMVRKLAAAMRANGVTKGDRVAAIVTNSIDAVVIALATASIGAIFSSTAPDMGTQGILDRYQQIKPKVIFSESEVAWTGKTFDMVPKVSEVAKALATHGLQGVILLPSVASGKELPAAQLGKIPKSVTMSAFLATGDNGPLLFEQLPFNHPLYILYSSGTTGPPKCIIHTAGGVLLQTKKELRLSLGLNTDDTYFQFTTTGWMMWPYMLQGLACGARIVLFDGSPFYPDVRDFLRFLSRESVSVFGTSPRFLSEVQGQGIEPSKLASFAALRVISSTGSVLTPPMFEWTQQAFNPNVHLLSVSGGTDICGGFVGGVASSPVYAGEIQGKLLGMKVEIFDSDGKNIEDTGAPGELVCTRPHPSLPLGFWGDDSGERVRKAYFTTYPGMCQCDYTENIGGDSLVGVWHQGDFIVKNPKTQGLMILGRSDGVLNPSGVRFGSAEIYSVLEDFSDAVDDSLCVGQRRPQDKDERVLLFLKLRPDHPFDEALVNRIRAAIRTALSPRHVPAHIFEVDEIPYTVNGKKIEIAVKQIVSGSTLKPSGTVANPESLKLYYKFRDLEELINSSAIKAKL</sequence>
<evidence type="ECO:0000313" key="5">
    <source>
        <dbReference type="Proteomes" id="UP000298390"/>
    </source>
</evidence>
<evidence type="ECO:0000259" key="3">
    <source>
        <dbReference type="Pfam" id="PF16177"/>
    </source>
</evidence>
<dbReference type="InterPro" id="IPR020845">
    <property type="entry name" value="AMP-binding_CS"/>
</dbReference>
<dbReference type="InterPro" id="IPR032387">
    <property type="entry name" value="ACAS_N"/>
</dbReference>
<dbReference type="InterPro" id="IPR042099">
    <property type="entry name" value="ANL_N_sf"/>
</dbReference>
<dbReference type="Pfam" id="PF00501">
    <property type="entry name" value="AMP-binding"/>
    <property type="match status" value="1"/>
</dbReference>
<accession>A0A4Y9Y4Z2</accession>
<dbReference type="Gene3D" id="3.40.50.12780">
    <property type="entry name" value="N-terminal domain of ligase-like"/>
    <property type="match status" value="1"/>
</dbReference>
<organism evidence="4 5">
    <name type="scientific">Rhodofomes roseus</name>
    <dbReference type="NCBI Taxonomy" id="34475"/>
    <lineage>
        <taxon>Eukaryota</taxon>
        <taxon>Fungi</taxon>
        <taxon>Dikarya</taxon>
        <taxon>Basidiomycota</taxon>
        <taxon>Agaricomycotina</taxon>
        <taxon>Agaricomycetes</taxon>
        <taxon>Polyporales</taxon>
        <taxon>Rhodofomes</taxon>
    </lineage>
</organism>
<gene>
    <name evidence="4" type="ORF">EVJ58_g7302</name>
</gene>
<comment type="caution">
    <text evidence="4">The sequence shown here is derived from an EMBL/GenBank/DDBJ whole genome shotgun (WGS) entry which is preliminary data.</text>
</comment>
<name>A0A4Y9Y4Z2_9APHY</name>
<evidence type="ECO:0000259" key="2">
    <source>
        <dbReference type="Pfam" id="PF00501"/>
    </source>
</evidence>
<dbReference type="PANTHER" id="PTHR42921">
    <property type="entry name" value="ACETOACETYL-COA SYNTHETASE"/>
    <property type="match status" value="1"/>
</dbReference>
<dbReference type="InterPro" id="IPR000873">
    <property type="entry name" value="AMP-dep_synth/lig_dom"/>
</dbReference>
<dbReference type="GO" id="GO:0006629">
    <property type="term" value="P:lipid metabolic process"/>
    <property type="evidence" value="ECO:0007669"/>
    <property type="project" value="InterPro"/>
</dbReference>
<dbReference type="PANTHER" id="PTHR42921:SF4">
    <property type="entry name" value="ACETOACETYL-COA SYNTHASE (AFU_ORTHOLOGUE AFUA_8G04770)"/>
    <property type="match status" value="1"/>
</dbReference>
<dbReference type="NCBIfam" id="NF002937">
    <property type="entry name" value="PRK03584.1"/>
    <property type="match status" value="1"/>
</dbReference>
<feature type="domain" description="Acetyl-coenzyme A synthetase N-terminal" evidence="3">
    <location>
        <begin position="41"/>
        <end position="95"/>
    </location>
</feature>
<evidence type="ECO:0000313" key="4">
    <source>
        <dbReference type="EMBL" id="TFY56988.1"/>
    </source>
</evidence>
<dbReference type="Proteomes" id="UP000298390">
    <property type="component" value="Unassembled WGS sequence"/>
</dbReference>
<protein>
    <submittedName>
        <fullName evidence="4">Uncharacterized protein</fullName>
    </submittedName>
</protein>
<proteinExistence type="inferred from homology"/>
<dbReference type="STRING" id="34475.A0A4Y9Y4Z2"/>
<dbReference type="Gene3D" id="3.30.300.30">
    <property type="match status" value="1"/>
</dbReference>
<dbReference type="GO" id="GO:0030729">
    <property type="term" value="F:acetoacetate-CoA ligase activity"/>
    <property type="evidence" value="ECO:0007669"/>
    <property type="project" value="InterPro"/>
</dbReference>
<dbReference type="InterPro" id="IPR045851">
    <property type="entry name" value="AMP-bd_C_sf"/>
</dbReference>
<dbReference type="SUPFAM" id="SSF56801">
    <property type="entry name" value="Acetyl-CoA synthetase-like"/>
    <property type="match status" value="1"/>
</dbReference>